<protein>
    <recommendedName>
        <fullName evidence="6">Glucose-6-phosphate 1-dehydrogenase</fullName>
        <shortName evidence="6">G6PD</shortName>
        <ecNumber evidence="6">1.1.1.49</ecNumber>
    </recommendedName>
</protein>
<dbReference type="Proteomes" id="UP001500326">
    <property type="component" value="Unassembled WGS sequence"/>
</dbReference>
<comment type="pathway">
    <text evidence="1 6">Carbohydrate degradation; pentose phosphate pathway; D-ribulose 5-phosphate from D-glucose 6-phosphate (oxidative stage): step 1/3.</text>
</comment>
<dbReference type="Pfam" id="PF02781">
    <property type="entry name" value="G6PD_C"/>
    <property type="match status" value="1"/>
</dbReference>
<evidence type="ECO:0000259" key="8">
    <source>
        <dbReference type="Pfam" id="PF02781"/>
    </source>
</evidence>
<name>A0ABP5D911_9MICO</name>
<dbReference type="SUPFAM" id="SSF55347">
    <property type="entry name" value="Glyceraldehyde-3-phosphate dehydrogenase-like, C-terminal domain"/>
    <property type="match status" value="1"/>
</dbReference>
<keyword evidence="2 6" id="KW-0313">Glucose metabolism</keyword>
<dbReference type="InterPro" id="IPR036291">
    <property type="entry name" value="NAD(P)-bd_dom_sf"/>
</dbReference>
<evidence type="ECO:0000313" key="9">
    <source>
        <dbReference type="EMBL" id="GAA1976080.1"/>
    </source>
</evidence>
<keyword evidence="10" id="KW-1185">Reference proteome</keyword>
<gene>
    <name evidence="9" type="primary">zwf_1</name>
    <name evidence="6" type="synonym">zwf</name>
    <name evidence="9" type="ORF">GCM10009777_06280</name>
</gene>
<comment type="similarity">
    <text evidence="6">Belongs to the glucose-6-phosphate dehydrogenase family.</text>
</comment>
<feature type="binding site" evidence="6">
    <location>
        <begin position="83"/>
        <end position="84"/>
    </location>
    <ligand>
        <name>NADP(+)</name>
        <dbReference type="ChEBI" id="CHEBI:58349"/>
    </ligand>
</feature>
<feature type="binding site" evidence="6">
    <location>
        <position position="202"/>
    </location>
    <ligand>
        <name>substrate</name>
    </ligand>
</feature>
<organism evidence="9 10">
    <name type="scientific">Microbacterium pumilum</name>
    <dbReference type="NCBI Taxonomy" id="344165"/>
    <lineage>
        <taxon>Bacteria</taxon>
        <taxon>Bacillati</taxon>
        <taxon>Actinomycetota</taxon>
        <taxon>Actinomycetes</taxon>
        <taxon>Micrococcales</taxon>
        <taxon>Microbacteriaceae</taxon>
        <taxon>Microbacterium</taxon>
    </lineage>
</organism>
<dbReference type="EMBL" id="BAAAOH010000001">
    <property type="protein sequence ID" value="GAA1976080.1"/>
    <property type="molecule type" value="Genomic_DNA"/>
</dbReference>
<dbReference type="Pfam" id="PF00479">
    <property type="entry name" value="G6PD_N"/>
    <property type="match status" value="1"/>
</dbReference>
<proteinExistence type="inferred from homology"/>
<keyword evidence="3 6" id="KW-0521">NADP</keyword>
<dbReference type="NCBIfam" id="NF009492">
    <property type="entry name" value="PRK12853.1-3"/>
    <property type="match status" value="1"/>
</dbReference>
<sequence length="456" mass="49535">MASDTTLCILGASGDLTSRLLLPALAQLLTEDPERSVKLVGAGIDEWDDDAWRTVVAKSFASAGASGPAVESVRDGAIYRRTDITDPDGFAALLRECEGRVALYFAVAPAIATKGCEALEKIDLPEGIMLGLEKPFGSDEASAAALNELLAKLVPEDQIYRIDHFMGRSTVLNVLGLRFANRVFEPVWSNEHVESVSIRYDETLGLEGRAGYYDHAGAMIDMIQSHLLQVLAVVAMDPPSTLDAIDFRDAKAAALRATKVLDDDPVAHSRRARYTAGSIGERKLPDYAAETGVDPARDTETLAQVTFEVQTSRWAGVPFTLRSGKALTEKFSEIVIRFKAVSHLPRGFEGSTEPSILRLSLGPDRMALELNLNGPGDPFHLDRGTLEAEFGEGEQRAYSEVLEGILDGDPTLSVRGDTAEQCWRIVQPVIDSWQRDDVPLEEYTAGSTGPSDWPAM</sequence>
<reference evidence="10" key="1">
    <citation type="journal article" date="2019" name="Int. J. Syst. Evol. Microbiol.">
        <title>The Global Catalogue of Microorganisms (GCM) 10K type strain sequencing project: providing services to taxonomists for standard genome sequencing and annotation.</title>
        <authorList>
            <consortium name="The Broad Institute Genomics Platform"/>
            <consortium name="The Broad Institute Genome Sequencing Center for Infectious Disease"/>
            <person name="Wu L."/>
            <person name="Ma J."/>
        </authorList>
    </citation>
    <scope>NUCLEOTIDE SEQUENCE [LARGE SCALE GENOMIC DNA]</scope>
    <source>
        <strain evidence="10">JCM 14902</strain>
    </source>
</reference>
<dbReference type="HAMAP" id="MF_00966">
    <property type="entry name" value="G6PD"/>
    <property type="match status" value="1"/>
</dbReference>
<feature type="active site" description="Proton acceptor" evidence="6">
    <location>
        <position position="226"/>
    </location>
</feature>
<feature type="binding site" evidence="6">
    <location>
        <position position="221"/>
    </location>
    <ligand>
        <name>substrate</name>
    </ligand>
</feature>
<comment type="caution">
    <text evidence="6">Lacks conserved residue(s) required for the propagation of feature annotation.</text>
</comment>
<comment type="catalytic activity">
    <reaction evidence="6">
        <text>D-glucose 6-phosphate + NADP(+) = 6-phospho-D-glucono-1,5-lactone + NADPH + H(+)</text>
        <dbReference type="Rhea" id="RHEA:15841"/>
        <dbReference type="ChEBI" id="CHEBI:15378"/>
        <dbReference type="ChEBI" id="CHEBI:57783"/>
        <dbReference type="ChEBI" id="CHEBI:57955"/>
        <dbReference type="ChEBI" id="CHEBI:58349"/>
        <dbReference type="ChEBI" id="CHEBI:61548"/>
        <dbReference type="EC" id="1.1.1.49"/>
    </reaction>
</comment>
<feature type="domain" description="Glucose-6-phosphate dehydrogenase C-terminal" evidence="8">
    <location>
        <begin position="177"/>
        <end position="452"/>
    </location>
</feature>
<dbReference type="InterPro" id="IPR001282">
    <property type="entry name" value="G6P_DH"/>
</dbReference>
<evidence type="ECO:0000256" key="1">
    <source>
        <dbReference type="ARBA" id="ARBA00004937"/>
    </source>
</evidence>
<feature type="binding site" evidence="6">
    <location>
        <position position="330"/>
    </location>
    <ligand>
        <name>substrate</name>
    </ligand>
</feature>
<feature type="domain" description="Glucose-6-phosphate dehydrogenase NAD-binding" evidence="7">
    <location>
        <begin position="9"/>
        <end position="173"/>
    </location>
</feature>
<dbReference type="SUPFAM" id="SSF51735">
    <property type="entry name" value="NAD(P)-binding Rossmann-fold domains"/>
    <property type="match status" value="1"/>
</dbReference>
<keyword evidence="5 6" id="KW-0119">Carbohydrate metabolism</keyword>
<evidence type="ECO:0000256" key="6">
    <source>
        <dbReference type="HAMAP-Rule" id="MF_00966"/>
    </source>
</evidence>
<dbReference type="EC" id="1.1.1.49" evidence="6"/>
<evidence type="ECO:0000259" key="7">
    <source>
        <dbReference type="Pfam" id="PF00479"/>
    </source>
</evidence>
<dbReference type="InterPro" id="IPR022674">
    <property type="entry name" value="G6P_DH_NAD-bd"/>
</dbReference>
<feature type="binding site" evidence="6">
    <location>
        <position position="164"/>
    </location>
    <ligand>
        <name>substrate</name>
    </ligand>
</feature>
<accession>A0ABP5D911</accession>
<dbReference type="PIRSF" id="PIRSF000110">
    <property type="entry name" value="G6PD"/>
    <property type="match status" value="1"/>
</dbReference>
<evidence type="ECO:0000256" key="3">
    <source>
        <dbReference type="ARBA" id="ARBA00022857"/>
    </source>
</evidence>
<dbReference type="PRINTS" id="PR00079">
    <property type="entry name" value="G6PDHDRGNASE"/>
</dbReference>
<dbReference type="PANTHER" id="PTHR23429">
    <property type="entry name" value="GLUCOSE-6-PHOSPHATE 1-DEHYDROGENASE G6PD"/>
    <property type="match status" value="1"/>
</dbReference>
<evidence type="ECO:0000313" key="10">
    <source>
        <dbReference type="Proteomes" id="UP001500326"/>
    </source>
</evidence>
<comment type="function">
    <text evidence="6">Catalyzes the oxidation of glucose 6-phosphate to 6-phosphogluconolactone.</text>
</comment>
<feature type="binding site" evidence="6">
    <location>
        <position position="134"/>
    </location>
    <ligand>
        <name>NADP(+)</name>
        <dbReference type="ChEBI" id="CHEBI:58349"/>
    </ligand>
</feature>
<keyword evidence="4 6" id="KW-0560">Oxidoreductase</keyword>
<dbReference type="PANTHER" id="PTHR23429:SF0">
    <property type="entry name" value="GLUCOSE-6-PHOSPHATE 1-DEHYDROGENASE"/>
    <property type="match status" value="1"/>
</dbReference>
<evidence type="ECO:0000256" key="4">
    <source>
        <dbReference type="ARBA" id="ARBA00023002"/>
    </source>
</evidence>
<dbReference type="RefSeq" id="WP_344058433.1">
    <property type="nucleotide sequence ID" value="NZ_BAAAOH010000001.1"/>
</dbReference>
<comment type="caution">
    <text evidence="9">The sequence shown here is derived from an EMBL/GenBank/DDBJ whole genome shotgun (WGS) entry which is preliminary data.</text>
</comment>
<dbReference type="InterPro" id="IPR022675">
    <property type="entry name" value="G6P_DH_C"/>
</dbReference>
<dbReference type="Gene3D" id="3.40.50.720">
    <property type="entry name" value="NAD(P)-binding Rossmann-like Domain"/>
    <property type="match status" value="1"/>
</dbReference>
<evidence type="ECO:0000256" key="2">
    <source>
        <dbReference type="ARBA" id="ARBA00022526"/>
    </source>
</evidence>
<dbReference type="Gene3D" id="3.30.360.10">
    <property type="entry name" value="Dihydrodipicolinate Reductase, domain 2"/>
    <property type="match status" value="1"/>
</dbReference>
<feature type="binding site" evidence="6">
    <location>
        <position position="325"/>
    </location>
    <ligand>
        <name>substrate</name>
    </ligand>
</feature>
<evidence type="ECO:0000256" key="5">
    <source>
        <dbReference type="ARBA" id="ARBA00023277"/>
    </source>
</evidence>